<dbReference type="AlphaFoldDB" id="A0A7I8DIU8"/>
<evidence type="ECO:0000313" key="3">
    <source>
        <dbReference type="Proteomes" id="UP000515703"/>
    </source>
</evidence>
<keyword evidence="3" id="KW-1185">Reference proteome</keyword>
<feature type="chain" id="PRO_5029540988" evidence="1">
    <location>
        <begin position="23"/>
        <end position="202"/>
    </location>
</feature>
<dbReference type="KEGG" id="acht:bsdcttw_02220"/>
<dbReference type="EMBL" id="AP023368">
    <property type="protein sequence ID" value="BCJ97181.1"/>
    <property type="molecule type" value="Genomic_DNA"/>
</dbReference>
<reference evidence="2 3" key="2">
    <citation type="submission" date="2020-08" db="EMBL/GenBank/DDBJ databases">
        <authorList>
            <person name="Ueki A."/>
            <person name="Tonouchi A."/>
        </authorList>
    </citation>
    <scope>NUCLEOTIDE SEQUENCE [LARGE SCALE GENOMIC DNA]</scope>
    <source>
        <strain evidence="2 3">CTTW</strain>
    </source>
</reference>
<evidence type="ECO:0000256" key="1">
    <source>
        <dbReference type="SAM" id="SignalP"/>
    </source>
</evidence>
<dbReference type="RefSeq" id="WP_185257636.1">
    <property type="nucleotide sequence ID" value="NZ_AP023368.1"/>
</dbReference>
<name>A0A7I8DIU8_9FIRM</name>
<sequence>MKKRMPMIVSLALLLLATISIATNYSCLKRLTVAHGYNKGNGESLTYSIASAFEAPRNFEDYSLTKSAVKKLGLDNTLPSDVSLKEVTKHNLILKGKHKKADGKNIIHIDQCILIKDLKSMYLFYHTYFSNNDNIIHLSLNAPNGNLISEAAFTDEKKGTILRTSENYFWDIDYEKYEKIILHVKVYTAANKYLYEHQQPLF</sequence>
<feature type="signal peptide" evidence="1">
    <location>
        <begin position="1"/>
        <end position="22"/>
    </location>
</feature>
<keyword evidence="1" id="KW-0732">Signal</keyword>
<accession>A0A7I8DIU8</accession>
<reference evidence="2 3" key="1">
    <citation type="submission" date="2020-08" db="EMBL/GenBank/DDBJ databases">
        <title>Draft genome sequencing of an Anaerocolumna strain isolated from anoxic soil subjected to BSD treatment.</title>
        <authorList>
            <person name="Uek A."/>
            <person name="Tonouchi A."/>
        </authorList>
    </citation>
    <scope>NUCLEOTIDE SEQUENCE [LARGE SCALE GENOMIC DNA]</scope>
    <source>
        <strain evidence="2 3">CTTW</strain>
    </source>
</reference>
<evidence type="ECO:0000313" key="2">
    <source>
        <dbReference type="EMBL" id="BCJ97181.1"/>
    </source>
</evidence>
<proteinExistence type="predicted"/>
<protein>
    <submittedName>
        <fullName evidence="2">Uncharacterized protein</fullName>
    </submittedName>
</protein>
<gene>
    <name evidence="2" type="ORF">bsdcttw_02220</name>
</gene>
<dbReference type="Proteomes" id="UP000515703">
    <property type="component" value="Chromosome"/>
</dbReference>
<organism evidence="2 3">
    <name type="scientific">Anaerocolumna chitinilytica</name>
    <dbReference type="NCBI Taxonomy" id="1727145"/>
    <lineage>
        <taxon>Bacteria</taxon>
        <taxon>Bacillati</taxon>
        <taxon>Bacillota</taxon>
        <taxon>Clostridia</taxon>
        <taxon>Lachnospirales</taxon>
        <taxon>Lachnospiraceae</taxon>
        <taxon>Anaerocolumna</taxon>
    </lineage>
</organism>